<name>A0AA36MT07_9DINO</name>
<organism evidence="1 2">
    <name type="scientific">Effrenium voratum</name>
    <dbReference type="NCBI Taxonomy" id="2562239"/>
    <lineage>
        <taxon>Eukaryota</taxon>
        <taxon>Sar</taxon>
        <taxon>Alveolata</taxon>
        <taxon>Dinophyceae</taxon>
        <taxon>Suessiales</taxon>
        <taxon>Symbiodiniaceae</taxon>
        <taxon>Effrenium</taxon>
    </lineage>
</organism>
<gene>
    <name evidence="1" type="ORF">EVOR1521_LOCUS7500</name>
</gene>
<accession>A0AA36MT07</accession>
<evidence type="ECO:0000313" key="1">
    <source>
        <dbReference type="EMBL" id="CAJ1379183.1"/>
    </source>
</evidence>
<dbReference type="Proteomes" id="UP001178507">
    <property type="component" value="Unassembled WGS sequence"/>
</dbReference>
<sequence length="199" mass="22547">MGLRLVQFALIVAGPPCSMFIFLSSSQHQRHIWGPCGNPFDRATQLANLIASNTVVFLRIIKQVRVAWVVLEQPRGSWLLKLPAAVALSSELQLGRVSTHMCFWGHQLEKATVLVGDLPNLSALHRRMTKGMRRKMQRAHKTHPPMWVRDARGKVHGAPRLAQSAVYPRRFCNDLALLWKRAFVSHLLQRCLAHVARGR</sequence>
<dbReference type="AlphaFoldDB" id="A0AA36MT07"/>
<reference evidence="1" key="1">
    <citation type="submission" date="2023-08" db="EMBL/GenBank/DDBJ databases">
        <authorList>
            <person name="Chen Y."/>
            <person name="Shah S."/>
            <person name="Dougan E. K."/>
            <person name="Thang M."/>
            <person name="Chan C."/>
        </authorList>
    </citation>
    <scope>NUCLEOTIDE SEQUENCE</scope>
</reference>
<evidence type="ECO:0000313" key="2">
    <source>
        <dbReference type="Proteomes" id="UP001178507"/>
    </source>
</evidence>
<keyword evidence="2" id="KW-1185">Reference proteome</keyword>
<comment type="caution">
    <text evidence="1">The sequence shown here is derived from an EMBL/GenBank/DDBJ whole genome shotgun (WGS) entry which is preliminary data.</text>
</comment>
<proteinExistence type="predicted"/>
<protein>
    <submittedName>
        <fullName evidence="1">Uncharacterized protein</fullName>
    </submittedName>
</protein>
<dbReference type="EMBL" id="CAUJNA010000604">
    <property type="protein sequence ID" value="CAJ1379183.1"/>
    <property type="molecule type" value="Genomic_DNA"/>
</dbReference>